<feature type="compositionally biased region" description="Low complexity" evidence="5">
    <location>
        <begin position="530"/>
        <end position="563"/>
    </location>
</feature>
<dbReference type="PANTHER" id="PTHR22847:SF637">
    <property type="entry name" value="WD REPEAT DOMAIN 5B"/>
    <property type="match status" value="1"/>
</dbReference>
<dbReference type="PRINTS" id="PR00320">
    <property type="entry name" value="GPROTEINBRPT"/>
</dbReference>
<dbReference type="Pfam" id="PF00400">
    <property type="entry name" value="WD40"/>
    <property type="match status" value="4"/>
</dbReference>
<organism evidence="6">
    <name type="scientific">Haptolina ericina</name>
    <dbReference type="NCBI Taxonomy" id="156174"/>
    <lineage>
        <taxon>Eukaryota</taxon>
        <taxon>Haptista</taxon>
        <taxon>Haptophyta</taxon>
        <taxon>Prymnesiophyceae</taxon>
        <taxon>Prymnesiales</taxon>
        <taxon>Prymnesiaceae</taxon>
        <taxon>Haptolina</taxon>
    </lineage>
</organism>
<feature type="region of interest" description="Disordered" evidence="5">
    <location>
        <begin position="133"/>
        <end position="165"/>
    </location>
</feature>
<keyword evidence="2" id="KW-0677">Repeat</keyword>
<dbReference type="SUPFAM" id="SSF50978">
    <property type="entry name" value="WD40 repeat-like"/>
    <property type="match status" value="1"/>
</dbReference>
<evidence type="ECO:0000313" key="6">
    <source>
        <dbReference type="EMBL" id="CAE0103188.1"/>
    </source>
</evidence>
<feature type="compositionally biased region" description="Basic and acidic residues" evidence="5">
    <location>
        <begin position="382"/>
        <end position="411"/>
    </location>
</feature>
<feature type="repeat" description="WD" evidence="3">
    <location>
        <begin position="864"/>
        <end position="897"/>
    </location>
</feature>
<dbReference type="CDD" id="cd00200">
    <property type="entry name" value="WD40"/>
    <property type="match status" value="1"/>
</dbReference>
<feature type="repeat" description="WD" evidence="3">
    <location>
        <begin position="779"/>
        <end position="811"/>
    </location>
</feature>
<dbReference type="PROSITE" id="PS50082">
    <property type="entry name" value="WD_REPEATS_2"/>
    <property type="match status" value="4"/>
</dbReference>
<accession>A0A7S3AFM0</accession>
<proteinExistence type="predicted"/>
<evidence type="ECO:0000256" key="2">
    <source>
        <dbReference type="ARBA" id="ARBA00022737"/>
    </source>
</evidence>
<feature type="compositionally biased region" description="Basic and acidic residues" evidence="5">
    <location>
        <begin position="142"/>
        <end position="165"/>
    </location>
</feature>
<dbReference type="Gene3D" id="2.130.10.10">
    <property type="entry name" value="YVTN repeat-like/Quinoprotein amine dehydrogenase"/>
    <property type="match status" value="2"/>
</dbReference>
<feature type="coiled-coil region" evidence="4">
    <location>
        <begin position="277"/>
        <end position="343"/>
    </location>
</feature>
<sequence>MLQAQRVAHTEEMARVQAELRATEAGERARTDESHSHAIQLATQRHEAVAKSLAHANEQLQAENRVLQEQRVTHAEQMQRLHTEFQERQVAERTRIDQSNAALLEQLSAHHQAAVRDLTHANEQLQNENRALQQQRLAHSQEMQRQHDEEEKMRKRQREQTEEMERLHAEQRRAFEVEREQMRSTHAAAVERATADASKRHAAEVQLLSTSRDEAQQLLSAKETEMAELRRALASQQAEIAESRAVEQRDHSRALADAASKAEEAAATVSATHAREREASAHQLAELTARLERATAQYEVAEREVAEACGRLQAQSQNHEAVLAEERQLLVQAEDMHAAEKQQLEVKHATAIAQLRAEYEAALVEERTKSDAAHQEVLSKTVAERESAIRQQKVEQERAYEDQRASEQKRHQHLLDELHAEKEALSEECGLLEERLRVRDDTLAVSTTSRYDELSAAVEPSGSGEVDNRIAHGGGVDGLGASPGLLNATDVHRLQEQIANLQGLLEPRDEADDLITAPRSRGEGFIGVNSRRTPSVRPRASPRSSSPGRSLMSPRPLSSSGPSRPQPVIPPDLDGELNSSHSRASVAGARRNVALSRAATDTAVAADSPTASSNAAVYTLVVDVGGVVSCAGRDKDVRILDPTDGCCMSRMEGHTDRVWALAKVDEDTLASGSSDKTVRLWRPAESRSMHVFKGHKGAVQALQTHRGLLLSGSADQSVRLWDLAEGGCVGTLWQPAERSREKNSVHSLATTQSDVLASGTWGGQVRLWDLHRCRCTSSLDAHNGAVWALLHDQEGRRLFSAGSDGTVKIWDPRGAGKHVGTLGSTSTSGALYALAERDGLLLTGGYDQLVKVWDHRMMRCLNELPGHSGSVRCLAFQDSRLLSGSTDGTVRLWDFDTILQHGQPLGSAADESSVAVAL</sequence>
<dbReference type="InterPro" id="IPR036322">
    <property type="entry name" value="WD40_repeat_dom_sf"/>
</dbReference>
<dbReference type="InterPro" id="IPR019775">
    <property type="entry name" value="WD40_repeat_CS"/>
</dbReference>
<dbReference type="PROSITE" id="PS00678">
    <property type="entry name" value="WD_REPEATS_1"/>
    <property type="match status" value="2"/>
</dbReference>
<evidence type="ECO:0000256" key="3">
    <source>
        <dbReference type="PROSITE-ProRule" id="PRU00221"/>
    </source>
</evidence>
<evidence type="ECO:0008006" key="7">
    <source>
        <dbReference type="Google" id="ProtNLM"/>
    </source>
</evidence>
<dbReference type="PROSITE" id="PS50294">
    <property type="entry name" value="WD_REPEATS_REGION"/>
    <property type="match status" value="4"/>
</dbReference>
<dbReference type="InterPro" id="IPR001680">
    <property type="entry name" value="WD40_rpt"/>
</dbReference>
<feature type="region of interest" description="Disordered" evidence="5">
    <location>
        <begin position="517"/>
        <end position="585"/>
    </location>
</feature>
<feature type="region of interest" description="Disordered" evidence="5">
    <location>
        <begin position="369"/>
        <end position="411"/>
    </location>
</feature>
<protein>
    <recommendedName>
        <fullName evidence="7">Guanine nucleotide-binding protein subunit beta-like protein</fullName>
    </recommendedName>
</protein>
<name>A0A7S3AFM0_9EUKA</name>
<dbReference type="AlphaFoldDB" id="A0A7S3AFM0"/>
<gene>
    <name evidence="6" type="ORF">HERI1096_LOCUS3846</name>
</gene>
<dbReference type="SMART" id="SM00320">
    <property type="entry name" value="WD40"/>
    <property type="match status" value="7"/>
</dbReference>
<keyword evidence="1 3" id="KW-0853">WD repeat</keyword>
<dbReference type="PANTHER" id="PTHR22847">
    <property type="entry name" value="WD40 REPEAT PROTEIN"/>
    <property type="match status" value="1"/>
</dbReference>
<dbReference type="GO" id="GO:1990234">
    <property type="term" value="C:transferase complex"/>
    <property type="evidence" value="ECO:0007669"/>
    <property type="project" value="UniProtKB-ARBA"/>
</dbReference>
<dbReference type="InterPro" id="IPR015943">
    <property type="entry name" value="WD40/YVTN_repeat-like_dom_sf"/>
</dbReference>
<evidence type="ECO:0000256" key="5">
    <source>
        <dbReference type="SAM" id="MobiDB-lite"/>
    </source>
</evidence>
<evidence type="ECO:0000256" key="1">
    <source>
        <dbReference type="ARBA" id="ARBA00022574"/>
    </source>
</evidence>
<evidence type="ECO:0000256" key="4">
    <source>
        <dbReference type="SAM" id="Coils"/>
    </source>
</evidence>
<feature type="repeat" description="WD" evidence="3">
    <location>
        <begin position="651"/>
        <end position="691"/>
    </location>
</feature>
<dbReference type="EMBL" id="HBHX01006993">
    <property type="protein sequence ID" value="CAE0103188.1"/>
    <property type="molecule type" value="Transcribed_RNA"/>
</dbReference>
<dbReference type="InterPro" id="IPR020472">
    <property type="entry name" value="WD40_PAC1"/>
</dbReference>
<keyword evidence="4" id="KW-0175">Coiled coil</keyword>
<feature type="repeat" description="WD" evidence="3">
    <location>
        <begin position="692"/>
        <end position="731"/>
    </location>
</feature>
<feature type="coiled-coil region" evidence="4">
    <location>
        <begin position="50"/>
        <end position="77"/>
    </location>
</feature>
<reference evidence="6" key="1">
    <citation type="submission" date="2021-01" db="EMBL/GenBank/DDBJ databases">
        <authorList>
            <person name="Corre E."/>
            <person name="Pelletier E."/>
            <person name="Niang G."/>
            <person name="Scheremetjew M."/>
            <person name="Finn R."/>
            <person name="Kale V."/>
            <person name="Holt S."/>
            <person name="Cochrane G."/>
            <person name="Meng A."/>
            <person name="Brown T."/>
            <person name="Cohen L."/>
        </authorList>
    </citation>
    <scope>NUCLEOTIDE SEQUENCE</scope>
    <source>
        <strain evidence="6">CCMP281</strain>
    </source>
</reference>
<feature type="coiled-coil region" evidence="4">
    <location>
        <begin position="212"/>
        <end position="246"/>
    </location>
</feature>